<dbReference type="Gene3D" id="3.30.559.10">
    <property type="entry name" value="Chloramphenicol acetyltransferase-like domain"/>
    <property type="match status" value="1"/>
</dbReference>
<dbReference type="InterPro" id="IPR023213">
    <property type="entry name" value="CAT-like_dom_sf"/>
</dbReference>
<feature type="domain" description="Condensation" evidence="1">
    <location>
        <begin position="13"/>
        <end position="422"/>
    </location>
</feature>
<sequence length="432" mass="47462">MTFRPTNQPAFRATFMQRRLYDVTERHPDQAMRHVTAAFRFPAPLELDRLRAAVAVLMERHDALRMRFALDDENLLRASDVGFEPADVDRVLSTHSSDGSDDEAARVALRHFNRRNDPPWRVVVSRRPDGDTLIVAIDHLVCDARSLRLILDEFAAVYDGQSPPSASPRPFAGFLEEEEVEQDAAAQDEVAYWQARYHEFPKAYSIGLPFATEGRADGLGTPAFEEYALDAGTTARMRERAGASRLSPFGAALTALNLCLAPYADDGAIAITGVLPNRRDGMYDQTVGSFAHTTAYVATKPEGHADFANYATASRAAIIATLRNSRLALFDLIGRLGVGGSLASGYGYGIYLDYLYAALDTSRLTLGEMPGIELRLDSGVNKSLSLWVVERGSEVVLKANFEAERFSRSGVRGFLEQFAGALSGSEERAGRK</sequence>
<proteinExistence type="predicted"/>
<comment type="caution">
    <text evidence="2">The sequence shown here is derived from an EMBL/GenBank/DDBJ whole genome shotgun (WGS) entry which is preliminary data.</text>
</comment>
<accession>A0A4R0J2I2</accession>
<dbReference type="EMBL" id="SJKC01000002">
    <property type="protein sequence ID" value="TCC38228.1"/>
    <property type="molecule type" value="Genomic_DNA"/>
</dbReference>
<dbReference type="Gene3D" id="3.30.559.30">
    <property type="entry name" value="Nonribosomal peptide synthetase, condensation domain"/>
    <property type="match status" value="1"/>
</dbReference>
<evidence type="ECO:0000259" key="1">
    <source>
        <dbReference type="Pfam" id="PF00668"/>
    </source>
</evidence>
<dbReference type="GO" id="GO:0031177">
    <property type="term" value="F:phosphopantetheine binding"/>
    <property type="evidence" value="ECO:0007669"/>
    <property type="project" value="TreeGrafter"/>
</dbReference>
<dbReference type="PANTHER" id="PTHR45527">
    <property type="entry name" value="NONRIBOSOMAL PEPTIDE SYNTHETASE"/>
    <property type="match status" value="1"/>
</dbReference>
<dbReference type="Pfam" id="PF00668">
    <property type="entry name" value="Condensation"/>
    <property type="match status" value="1"/>
</dbReference>
<protein>
    <recommendedName>
        <fullName evidence="1">Condensation domain-containing protein</fullName>
    </recommendedName>
</protein>
<dbReference type="InterPro" id="IPR001242">
    <property type="entry name" value="Condensation_dom"/>
</dbReference>
<dbReference type="GO" id="GO:0003824">
    <property type="term" value="F:catalytic activity"/>
    <property type="evidence" value="ECO:0007669"/>
    <property type="project" value="InterPro"/>
</dbReference>
<gene>
    <name evidence="2" type="ORF">E0H92_17440</name>
</gene>
<evidence type="ECO:0000313" key="2">
    <source>
        <dbReference type="EMBL" id="TCC38228.1"/>
    </source>
</evidence>
<dbReference type="AlphaFoldDB" id="A0A4R0J2I2"/>
<dbReference type="GO" id="GO:0005737">
    <property type="term" value="C:cytoplasm"/>
    <property type="evidence" value="ECO:0007669"/>
    <property type="project" value="TreeGrafter"/>
</dbReference>
<evidence type="ECO:0000313" key="3">
    <source>
        <dbReference type="Proteomes" id="UP000294225"/>
    </source>
</evidence>
<dbReference type="PANTHER" id="PTHR45527:SF1">
    <property type="entry name" value="FATTY ACID SYNTHASE"/>
    <property type="match status" value="1"/>
</dbReference>
<dbReference type="GO" id="GO:0008610">
    <property type="term" value="P:lipid biosynthetic process"/>
    <property type="evidence" value="ECO:0007669"/>
    <property type="project" value="UniProtKB-ARBA"/>
</dbReference>
<name>A0A4R0J2I2_9ACTN</name>
<dbReference type="GO" id="GO:0044550">
    <property type="term" value="P:secondary metabolite biosynthetic process"/>
    <property type="evidence" value="ECO:0007669"/>
    <property type="project" value="TreeGrafter"/>
</dbReference>
<dbReference type="RefSeq" id="WP_131496947.1">
    <property type="nucleotide sequence ID" value="NZ_SJKC01000002.1"/>
</dbReference>
<dbReference type="SUPFAM" id="SSF52777">
    <property type="entry name" value="CoA-dependent acyltransferases"/>
    <property type="match status" value="2"/>
</dbReference>
<organism evidence="2 3">
    <name type="scientific">Kribbella speibonae</name>
    <dbReference type="NCBI Taxonomy" id="1572660"/>
    <lineage>
        <taxon>Bacteria</taxon>
        <taxon>Bacillati</taxon>
        <taxon>Actinomycetota</taxon>
        <taxon>Actinomycetes</taxon>
        <taxon>Propionibacteriales</taxon>
        <taxon>Kribbellaceae</taxon>
        <taxon>Kribbella</taxon>
    </lineage>
</organism>
<reference evidence="2 3" key="1">
    <citation type="submission" date="2019-02" db="EMBL/GenBank/DDBJ databases">
        <title>Kribbella capetownensis sp. nov. and Kribbella speibonae sp. nov., isolated from soil.</title>
        <authorList>
            <person name="Curtis S.M."/>
            <person name="Norton I."/>
            <person name="Everest G.J."/>
            <person name="Meyers P.R."/>
        </authorList>
    </citation>
    <scope>NUCLEOTIDE SEQUENCE [LARGE SCALE GENOMIC DNA]</scope>
    <source>
        <strain evidence="2 3">YM55</strain>
    </source>
</reference>
<dbReference type="GO" id="GO:0043041">
    <property type="term" value="P:amino acid activation for nonribosomal peptide biosynthetic process"/>
    <property type="evidence" value="ECO:0007669"/>
    <property type="project" value="TreeGrafter"/>
</dbReference>
<dbReference type="Proteomes" id="UP000294225">
    <property type="component" value="Unassembled WGS sequence"/>
</dbReference>